<evidence type="ECO:0000256" key="6">
    <source>
        <dbReference type="ARBA" id="ARBA00023136"/>
    </source>
</evidence>
<sequence length="120" mass="13893">MMFFFSFPIIEKTELKLDEQEIIWPNGLRRKPDGIRTRRNVSVVTIAAKPFIFVRSGNDCDPSTEVLCPRKKLNDSINDEYENFCCRGYCIDLLQELSKNLSFAYTLHLVADSKYGSCEK</sequence>
<evidence type="ECO:0000256" key="2">
    <source>
        <dbReference type="ARBA" id="ARBA00022448"/>
    </source>
</evidence>
<dbReference type="Proteomes" id="UP000663882">
    <property type="component" value="Unassembled WGS sequence"/>
</dbReference>
<dbReference type="AlphaFoldDB" id="A0A815TE30"/>
<name>A0A815TE30_9BILA</name>
<keyword evidence="5" id="KW-0406">Ion transport</keyword>
<dbReference type="Pfam" id="PF10613">
    <property type="entry name" value="Lig_chan-Glu_bd"/>
    <property type="match status" value="1"/>
</dbReference>
<reference evidence="12" key="1">
    <citation type="submission" date="2021-02" db="EMBL/GenBank/DDBJ databases">
        <authorList>
            <person name="Nowell W R."/>
        </authorList>
    </citation>
    <scope>NUCLEOTIDE SEQUENCE</scope>
</reference>
<gene>
    <name evidence="12" type="ORF">RFH988_LOCUS38755</name>
</gene>
<evidence type="ECO:0000256" key="3">
    <source>
        <dbReference type="ARBA" id="ARBA00022692"/>
    </source>
</evidence>
<feature type="domain" description="Ionotropic glutamate receptor L-glutamate and glycine-binding" evidence="11">
    <location>
        <begin position="69"/>
        <end position="117"/>
    </location>
</feature>
<proteinExistence type="predicted"/>
<dbReference type="GO" id="GO:0016020">
    <property type="term" value="C:membrane"/>
    <property type="evidence" value="ECO:0007669"/>
    <property type="project" value="UniProtKB-SubCell"/>
</dbReference>
<evidence type="ECO:0000256" key="8">
    <source>
        <dbReference type="ARBA" id="ARBA00023180"/>
    </source>
</evidence>
<evidence type="ECO:0000256" key="4">
    <source>
        <dbReference type="ARBA" id="ARBA00022989"/>
    </source>
</evidence>
<dbReference type="EMBL" id="CAJNOO010010903">
    <property type="protein sequence ID" value="CAF1500799.1"/>
    <property type="molecule type" value="Genomic_DNA"/>
</dbReference>
<evidence type="ECO:0000313" key="12">
    <source>
        <dbReference type="EMBL" id="CAF1500799.1"/>
    </source>
</evidence>
<comment type="subcellular location">
    <subcellularLocation>
        <location evidence="1">Membrane</location>
        <topology evidence="1">Multi-pass membrane protein</topology>
    </subcellularLocation>
</comment>
<keyword evidence="6" id="KW-0472">Membrane</keyword>
<evidence type="ECO:0000256" key="5">
    <source>
        <dbReference type="ARBA" id="ARBA00023065"/>
    </source>
</evidence>
<evidence type="ECO:0000256" key="10">
    <source>
        <dbReference type="ARBA" id="ARBA00023303"/>
    </source>
</evidence>
<evidence type="ECO:0000313" key="13">
    <source>
        <dbReference type="Proteomes" id="UP000663882"/>
    </source>
</evidence>
<evidence type="ECO:0000256" key="1">
    <source>
        <dbReference type="ARBA" id="ARBA00004141"/>
    </source>
</evidence>
<accession>A0A815TE30</accession>
<comment type="caution">
    <text evidence="12">The sequence shown here is derived from an EMBL/GenBank/DDBJ whole genome shotgun (WGS) entry which is preliminary data.</text>
</comment>
<organism evidence="12 13">
    <name type="scientific">Rotaria sordida</name>
    <dbReference type="NCBI Taxonomy" id="392033"/>
    <lineage>
        <taxon>Eukaryota</taxon>
        <taxon>Metazoa</taxon>
        <taxon>Spiralia</taxon>
        <taxon>Gnathifera</taxon>
        <taxon>Rotifera</taxon>
        <taxon>Eurotatoria</taxon>
        <taxon>Bdelloidea</taxon>
        <taxon>Philodinida</taxon>
        <taxon>Philodinidae</taxon>
        <taxon>Rotaria</taxon>
    </lineage>
</organism>
<dbReference type="InterPro" id="IPR019594">
    <property type="entry name" value="Glu/Gly-bd"/>
</dbReference>
<keyword evidence="8" id="KW-0325">Glycoprotein</keyword>
<dbReference type="SMART" id="SM00918">
    <property type="entry name" value="Lig_chan-Glu_bd"/>
    <property type="match status" value="1"/>
</dbReference>
<evidence type="ECO:0000256" key="9">
    <source>
        <dbReference type="ARBA" id="ARBA00023286"/>
    </source>
</evidence>
<dbReference type="SUPFAM" id="SSF53850">
    <property type="entry name" value="Periplasmic binding protein-like II"/>
    <property type="match status" value="1"/>
</dbReference>
<keyword evidence="10" id="KW-0407">Ion channel</keyword>
<protein>
    <recommendedName>
        <fullName evidence="11">Ionotropic glutamate receptor L-glutamate and glycine-binding domain-containing protein</fullName>
    </recommendedName>
</protein>
<dbReference type="GO" id="GO:0015276">
    <property type="term" value="F:ligand-gated monoatomic ion channel activity"/>
    <property type="evidence" value="ECO:0007669"/>
    <property type="project" value="InterPro"/>
</dbReference>
<keyword evidence="9" id="KW-1071">Ligand-gated ion channel</keyword>
<keyword evidence="7" id="KW-0675">Receptor</keyword>
<keyword evidence="4" id="KW-1133">Transmembrane helix</keyword>
<evidence type="ECO:0000259" key="11">
    <source>
        <dbReference type="SMART" id="SM00918"/>
    </source>
</evidence>
<evidence type="ECO:0000256" key="7">
    <source>
        <dbReference type="ARBA" id="ARBA00023170"/>
    </source>
</evidence>
<feature type="non-terminal residue" evidence="12">
    <location>
        <position position="1"/>
    </location>
</feature>
<keyword evidence="2" id="KW-0813">Transport</keyword>
<dbReference type="Gene3D" id="3.40.190.10">
    <property type="entry name" value="Periplasmic binding protein-like II"/>
    <property type="match status" value="1"/>
</dbReference>
<keyword evidence="3" id="KW-0812">Transmembrane</keyword>
<dbReference type="OrthoDB" id="5984008at2759"/>